<gene>
    <name evidence="2" type="ORF">H9966_04060</name>
</gene>
<dbReference type="GO" id="GO:0016758">
    <property type="term" value="F:hexosyltransferase activity"/>
    <property type="evidence" value="ECO:0007669"/>
    <property type="project" value="UniProtKB-ARBA"/>
</dbReference>
<feature type="domain" description="Glycosyltransferase 2-like" evidence="1">
    <location>
        <begin position="4"/>
        <end position="132"/>
    </location>
</feature>
<dbReference type="EMBL" id="DXBE01000031">
    <property type="protein sequence ID" value="HIZ69048.1"/>
    <property type="molecule type" value="Genomic_DNA"/>
</dbReference>
<dbReference type="Proteomes" id="UP000824055">
    <property type="component" value="Unassembled WGS sequence"/>
</dbReference>
<dbReference type="SUPFAM" id="SSF53448">
    <property type="entry name" value="Nucleotide-diphospho-sugar transferases"/>
    <property type="match status" value="1"/>
</dbReference>
<comment type="caution">
    <text evidence="2">The sequence shown here is derived from an EMBL/GenBank/DDBJ whole genome shotgun (WGS) entry which is preliminary data.</text>
</comment>
<dbReference type="PANTHER" id="PTHR22916:SF3">
    <property type="entry name" value="UDP-GLCNAC:BETAGAL BETA-1,3-N-ACETYLGLUCOSAMINYLTRANSFERASE-LIKE PROTEIN 1"/>
    <property type="match status" value="1"/>
</dbReference>
<dbReference type="AlphaFoldDB" id="A0A9D2FXZ6"/>
<evidence type="ECO:0000313" key="2">
    <source>
        <dbReference type="EMBL" id="HIZ69048.1"/>
    </source>
</evidence>
<dbReference type="CDD" id="cd06433">
    <property type="entry name" value="GT_2_WfgS_like"/>
    <property type="match status" value="1"/>
</dbReference>
<organism evidence="2 3">
    <name type="scientific">Candidatus Prevotella avicola</name>
    <dbReference type="NCBI Taxonomy" id="2838738"/>
    <lineage>
        <taxon>Bacteria</taxon>
        <taxon>Pseudomonadati</taxon>
        <taxon>Bacteroidota</taxon>
        <taxon>Bacteroidia</taxon>
        <taxon>Bacteroidales</taxon>
        <taxon>Prevotellaceae</taxon>
        <taxon>Prevotella</taxon>
    </lineage>
</organism>
<evidence type="ECO:0000313" key="3">
    <source>
        <dbReference type="Proteomes" id="UP000824055"/>
    </source>
</evidence>
<reference evidence="2" key="1">
    <citation type="journal article" date="2021" name="PeerJ">
        <title>Extensive microbial diversity within the chicken gut microbiome revealed by metagenomics and culture.</title>
        <authorList>
            <person name="Gilroy R."/>
            <person name="Ravi A."/>
            <person name="Getino M."/>
            <person name="Pursley I."/>
            <person name="Horton D.L."/>
            <person name="Alikhan N.F."/>
            <person name="Baker D."/>
            <person name="Gharbi K."/>
            <person name="Hall N."/>
            <person name="Watson M."/>
            <person name="Adriaenssens E.M."/>
            <person name="Foster-Nyarko E."/>
            <person name="Jarju S."/>
            <person name="Secka A."/>
            <person name="Antonio M."/>
            <person name="Oren A."/>
            <person name="Chaudhuri R.R."/>
            <person name="La Ragione R."/>
            <person name="Hildebrand F."/>
            <person name="Pallen M.J."/>
        </authorList>
    </citation>
    <scope>NUCLEOTIDE SEQUENCE</scope>
    <source>
        <strain evidence="2">ChiHecec3B27-8219</strain>
    </source>
</reference>
<proteinExistence type="predicted"/>
<dbReference type="PANTHER" id="PTHR22916">
    <property type="entry name" value="GLYCOSYLTRANSFERASE"/>
    <property type="match status" value="1"/>
</dbReference>
<dbReference type="Pfam" id="PF00535">
    <property type="entry name" value="Glycos_transf_2"/>
    <property type="match status" value="1"/>
</dbReference>
<protein>
    <submittedName>
        <fullName evidence="2">Glycosyltransferase</fullName>
    </submittedName>
</protein>
<dbReference type="InterPro" id="IPR001173">
    <property type="entry name" value="Glyco_trans_2-like"/>
</dbReference>
<reference evidence="2" key="2">
    <citation type="submission" date="2021-04" db="EMBL/GenBank/DDBJ databases">
        <authorList>
            <person name="Gilroy R."/>
        </authorList>
    </citation>
    <scope>NUCLEOTIDE SEQUENCE</scope>
    <source>
        <strain evidence="2">ChiHecec3B27-8219</strain>
    </source>
</reference>
<accession>A0A9D2FXZ6</accession>
<dbReference type="InterPro" id="IPR029044">
    <property type="entry name" value="Nucleotide-diphossugar_trans"/>
</dbReference>
<dbReference type="Gene3D" id="3.90.550.10">
    <property type="entry name" value="Spore Coat Polysaccharide Biosynthesis Protein SpsA, Chain A"/>
    <property type="match status" value="1"/>
</dbReference>
<evidence type="ECO:0000259" key="1">
    <source>
        <dbReference type="Pfam" id="PF00535"/>
    </source>
</evidence>
<name>A0A9D2FXZ6_9BACT</name>
<sequence length="251" mass="29315">MKVSIITVTYNNAATLADTIESVYQQTYQDIEYWIIDGASDDCTLDIIHENVERFQGRLHYISEPDKGIFDAMNKGIERCRGDIIGTLNADDYFTSDNVIEEVVKTFSKKDVDVVYGDIHFIHADRPDKTVRYYSSALFRPFWLRFGFMPAHPSLYVRREVYQEVGPYSLDFTIASDFDMMIRIFRSRKSRYAYLRKDFVTMRTGGISTRDFHSRLVIAKEQAAACRKNGIYTNRLLISLKYLRKLLELRI</sequence>